<protein>
    <submittedName>
        <fullName evidence="1">Tetratricopeptide repeat protein</fullName>
    </submittedName>
</protein>
<comment type="caution">
    <text evidence="1">The sequence shown here is derived from an EMBL/GenBank/DDBJ whole genome shotgun (WGS) entry which is preliminary data.</text>
</comment>
<dbReference type="EMBL" id="JBEVCJ010000001">
    <property type="protein sequence ID" value="MET1253650.1"/>
    <property type="molecule type" value="Genomic_DNA"/>
</dbReference>
<evidence type="ECO:0000313" key="2">
    <source>
        <dbReference type="Proteomes" id="UP001548189"/>
    </source>
</evidence>
<dbReference type="InterPro" id="IPR019734">
    <property type="entry name" value="TPR_rpt"/>
</dbReference>
<dbReference type="PANTHER" id="PTHR44943:SF8">
    <property type="entry name" value="TPR REPEAT-CONTAINING PROTEIN MJ0263"/>
    <property type="match status" value="1"/>
</dbReference>
<organism evidence="1 2">
    <name type="scientific">Aliikangiella maris</name>
    <dbReference type="NCBI Taxonomy" id="3162458"/>
    <lineage>
        <taxon>Bacteria</taxon>
        <taxon>Pseudomonadati</taxon>
        <taxon>Pseudomonadota</taxon>
        <taxon>Gammaproteobacteria</taxon>
        <taxon>Oceanospirillales</taxon>
        <taxon>Pleioneaceae</taxon>
        <taxon>Aliikangiella</taxon>
    </lineage>
</organism>
<dbReference type="InterPro" id="IPR051685">
    <property type="entry name" value="Ycf3/AcsC/BcsC/TPR_MFPF"/>
</dbReference>
<dbReference type="SMART" id="SM00028">
    <property type="entry name" value="TPR"/>
    <property type="match status" value="2"/>
</dbReference>
<dbReference type="Pfam" id="PF13414">
    <property type="entry name" value="TPR_11"/>
    <property type="match status" value="1"/>
</dbReference>
<keyword evidence="2" id="KW-1185">Reference proteome</keyword>
<gene>
    <name evidence="1" type="ORF">ABVT43_00780</name>
</gene>
<accession>A0ABV2BNY1</accession>
<dbReference type="Gene3D" id="1.25.40.10">
    <property type="entry name" value="Tetratricopeptide repeat domain"/>
    <property type="match status" value="1"/>
</dbReference>
<dbReference type="PROSITE" id="PS50005">
    <property type="entry name" value="TPR"/>
    <property type="match status" value="2"/>
</dbReference>
<dbReference type="PANTHER" id="PTHR44943">
    <property type="entry name" value="CELLULOSE SYNTHASE OPERON PROTEIN C"/>
    <property type="match status" value="1"/>
</dbReference>
<dbReference type="SUPFAM" id="SSF48452">
    <property type="entry name" value="TPR-like"/>
    <property type="match status" value="1"/>
</dbReference>
<name>A0ABV2BNY1_9GAMM</name>
<proteinExistence type="predicted"/>
<sequence length="244" mass="27778">MPLNFNKIAFVIWLTLVCLLSACTHVPTRSSAEESPSESSQTGDPLIGQDNITTDSQQTPGQQTSGQSEVFEKAVDPMQVKIPKQLQQAYQQTNLLISENYQKAIEKLQQLQSQYPGQSGPSYRIARIYYQQKLWDKALKSLEKCLIINPQNYYALNLKGMVLREQGAFNLALQAYQQAIKVYPDHVESHLNLAILADIYLYDLPLALAHYENYRLLIKNSAQPQVNPKIDNWILDLKRRIPAN</sequence>
<evidence type="ECO:0000313" key="1">
    <source>
        <dbReference type="EMBL" id="MET1253650.1"/>
    </source>
</evidence>
<reference evidence="1 2" key="1">
    <citation type="submission" date="2024-06" db="EMBL/GenBank/DDBJ databases">
        <authorList>
            <person name="Li F."/>
        </authorList>
    </citation>
    <scope>NUCLEOTIDE SEQUENCE [LARGE SCALE GENOMIC DNA]</scope>
    <source>
        <strain evidence="1 2">GXAS 311</strain>
    </source>
</reference>
<dbReference type="Pfam" id="PF14559">
    <property type="entry name" value="TPR_19"/>
    <property type="match status" value="1"/>
</dbReference>
<dbReference type="Proteomes" id="UP001548189">
    <property type="component" value="Unassembled WGS sequence"/>
</dbReference>
<dbReference type="InterPro" id="IPR011990">
    <property type="entry name" value="TPR-like_helical_dom_sf"/>
</dbReference>
<dbReference type="PROSITE" id="PS51257">
    <property type="entry name" value="PROKAR_LIPOPROTEIN"/>
    <property type="match status" value="1"/>
</dbReference>